<dbReference type="InterPro" id="IPR001810">
    <property type="entry name" value="F-box_dom"/>
</dbReference>
<accession>A0A9W7WX61</accession>
<evidence type="ECO:0000313" key="4">
    <source>
        <dbReference type="Proteomes" id="UP001059041"/>
    </source>
</evidence>
<dbReference type="InterPro" id="IPR036047">
    <property type="entry name" value="F-box-like_dom_sf"/>
</dbReference>
<dbReference type="AlphaFoldDB" id="A0A9W7WX61"/>
<name>A0A9W7WX61_TRIRA</name>
<dbReference type="PROSITE" id="PS50181">
    <property type="entry name" value="FBOX"/>
    <property type="match status" value="1"/>
</dbReference>
<dbReference type="EMBL" id="JAFHDT010000005">
    <property type="protein sequence ID" value="KAI7809859.1"/>
    <property type="molecule type" value="Genomic_DNA"/>
</dbReference>
<protein>
    <submittedName>
        <fullName evidence="3">F-box protein 36b</fullName>
    </submittedName>
</protein>
<feature type="region of interest" description="Disordered" evidence="1">
    <location>
        <begin position="178"/>
        <end position="197"/>
    </location>
</feature>
<feature type="domain" description="F-box" evidence="2">
    <location>
        <begin position="91"/>
        <end position="137"/>
    </location>
</feature>
<dbReference type="Pfam" id="PF12937">
    <property type="entry name" value="F-box-like"/>
    <property type="match status" value="1"/>
</dbReference>
<organism evidence="3 4">
    <name type="scientific">Triplophysa rosa</name>
    <name type="common">Cave loach</name>
    <dbReference type="NCBI Taxonomy" id="992332"/>
    <lineage>
        <taxon>Eukaryota</taxon>
        <taxon>Metazoa</taxon>
        <taxon>Chordata</taxon>
        <taxon>Craniata</taxon>
        <taxon>Vertebrata</taxon>
        <taxon>Euteleostomi</taxon>
        <taxon>Actinopterygii</taxon>
        <taxon>Neopterygii</taxon>
        <taxon>Teleostei</taxon>
        <taxon>Ostariophysi</taxon>
        <taxon>Cypriniformes</taxon>
        <taxon>Nemacheilidae</taxon>
        <taxon>Triplophysa</taxon>
    </lineage>
</organism>
<reference evidence="3" key="1">
    <citation type="submission" date="2021-02" db="EMBL/GenBank/DDBJ databases">
        <title>Comparative genomics reveals that relaxation of natural selection precedes convergent phenotypic evolution of cavefish.</title>
        <authorList>
            <person name="Peng Z."/>
        </authorList>
    </citation>
    <scope>NUCLEOTIDE SEQUENCE</scope>
    <source>
        <tissue evidence="3">Muscle</tissue>
    </source>
</reference>
<evidence type="ECO:0000259" key="2">
    <source>
        <dbReference type="PROSITE" id="PS50181"/>
    </source>
</evidence>
<evidence type="ECO:0000256" key="1">
    <source>
        <dbReference type="SAM" id="MobiDB-lite"/>
    </source>
</evidence>
<keyword evidence="4" id="KW-1185">Reference proteome</keyword>
<proteinExistence type="predicted"/>
<dbReference type="SMART" id="SM00256">
    <property type="entry name" value="FBOX"/>
    <property type="match status" value="1"/>
</dbReference>
<gene>
    <name evidence="3" type="ORF">IRJ41_019829</name>
</gene>
<comment type="caution">
    <text evidence="3">The sequence shown here is derived from an EMBL/GenBank/DDBJ whole genome shotgun (WGS) entry which is preliminary data.</text>
</comment>
<dbReference type="SUPFAM" id="SSF81383">
    <property type="entry name" value="F-box domain"/>
    <property type="match status" value="1"/>
</dbReference>
<dbReference type="Gene3D" id="1.20.1280.50">
    <property type="match status" value="1"/>
</dbReference>
<dbReference type="CDD" id="cd22106">
    <property type="entry name" value="F-box_FBXO36"/>
    <property type="match status" value="1"/>
</dbReference>
<dbReference type="Proteomes" id="UP001059041">
    <property type="component" value="Linkage Group LG5"/>
</dbReference>
<sequence>MASLLGKTLFEIGGQGRAPIKDYFYFEITRSEVIWRWWKISLRSDCRNTNPGELRESHEDYIEDRRLQSQVAMVFGPHILQYSINLCQGQYDYLVRLPNCILFNIMAYLNLEDISGLSHTCRRFRELCNSEEFWEQTMRNHWGALTSSVEALAKDVGWRTVFFTNKLQLQMQISRRKQKENQPCEDTEEQRCPSLSF</sequence>
<dbReference type="OrthoDB" id="3219396at2759"/>
<evidence type="ECO:0000313" key="3">
    <source>
        <dbReference type="EMBL" id="KAI7809859.1"/>
    </source>
</evidence>